<accession>X1VRJ6</accession>
<name>X1VRJ6_9ZZZZ</name>
<comment type="caution">
    <text evidence="1">The sequence shown here is derived from an EMBL/GenBank/DDBJ whole genome shotgun (WGS) entry which is preliminary data.</text>
</comment>
<gene>
    <name evidence="1" type="ORF">S12H4_61843</name>
</gene>
<dbReference type="AlphaFoldDB" id="X1VRJ6"/>
<feature type="non-terminal residue" evidence="1">
    <location>
        <position position="68"/>
    </location>
</feature>
<reference evidence="1" key="1">
    <citation type="journal article" date="2014" name="Front. Microbiol.">
        <title>High frequency of phylogenetically diverse reductive dehalogenase-homologous genes in deep subseafloor sedimentary metagenomes.</title>
        <authorList>
            <person name="Kawai M."/>
            <person name="Futagami T."/>
            <person name="Toyoda A."/>
            <person name="Takaki Y."/>
            <person name="Nishi S."/>
            <person name="Hori S."/>
            <person name="Arai W."/>
            <person name="Tsubouchi T."/>
            <person name="Morono Y."/>
            <person name="Uchiyama I."/>
            <person name="Ito T."/>
            <person name="Fujiyama A."/>
            <person name="Inagaki F."/>
            <person name="Takami H."/>
        </authorList>
    </citation>
    <scope>NUCLEOTIDE SEQUENCE</scope>
    <source>
        <strain evidence="1">Expedition CK06-06</strain>
    </source>
</reference>
<protein>
    <submittedName>
        <fullName evidence="1">Uncharacterized protein</fullName>
    </submittedName>
</protein>
<sequence length="68" mass="8298">MLFEHPTKEDWDRISKSFPVKKLNVDVNDFKLEGNSFDHFSRTLEIWAWVNHLQNRIYDVWKSYVLLT</sequence>
<dbReference type="EMBL" id="BARW01041211">
    <property type="protein sequence ID" value="GAJ23142.1"/>
    <property type="molecule type" value="Genomic_DNA"/>
</dbReference>
<organism evidence="1">
    <name type="scientific">marine sediment metagenome</name>
    <dbReference type="NCBI Taxonomy" id="412755"/>
    <lineage>
        <taxon>unclassified sequences</taxon>
        <taxon>metagenomes</taxon>
        <taxon>ecological metagenomes</taxon>
    </lineage>
</organism>
<proteinExistence type="predicted"/>
<evidence type="ECO:0000313" key="1">
    <source>
        <dbReference type="EMBL" id="GAJ23142.1"/>
    </source>
</evidence>